<evidence type="ECO:0000313" key="2">
    <source>
        <dbReference type="Proteomes" id="UP000219565"/>
    </source>
</evidence>
<sequence>MYVEEFTAVGPLSADEAQELADIAGRYTSRITVSCGGRDVHALVLPVAWDELPMKAGSRVTVTVEGGRQGPEEDRKALRDFVCHMQHVGD</sequence>
<dbReference type="RefSeq" id="WP_097245936.1">
    <property type="nucleotide sequence ID" value="NZ_JAMTCV010000009.1"/>
</dbReference>
<gene>
    <name evidence="1" type="ORF">SAMN04244553_3751</name>
</gene>
<dbReference type="Proteomes" id="UP000219565">
    <property type="component" value="Unassembled WGS sequence"/>
</dbReference>
<keyword evidence="2" id="KW-1185">Reference proteome</keyword>
<dbReference type="OrthoDB" id="4555151at2"/>
<dbReference type="InterPro" id="IPR035895">
    <property type="entry name" value="HPr-like_sf"/>
</dbReference>
<dbReference type="EMBL" id="OBEG01000003">
    <property type="protein sequence ID" value="SNY85513.1"/>
    <property type="molecule type" value="Genomic_DNA"/>
</dbReference>
<proteinExistence type="predicted"/>
<dbReference type="AlphaFoldDB" id="A0A285LM26"/>
<dbReference type="Gene3D" id="3.30.1340.10">
    <property type="entry name" value="HPr-like"/>
    <property type="match status" value="1"/>
</dbReference>
<name>A0A285LM26_9NOCA</name>
<reference evidence="1 2" key="1">
    <citation type="submission" date="2017-09" db="EMBL/GenBank/DDBJ databases">
        <authorList>
            <person name="Ehlers B."/>
            <person name="Leendertz F.H."/>
        </authorList>
    </citation>
    <scope>NUCLEOTIDE SEQUENCE [LARGE SCALE GENOMIC DNA]</scope>
    <source>
        <strain evidence="1 2">DSM 45537</strain>
    </source>
</reference>
<protein>
    <submittedName>
        <fullName evidence="1">Uncharacterized protein</fullName>
    </submittedName>
</protein>
<organism evidence="1 2">
    <name type="scientific">Nocardia amikacinitolerans</name>
    <dbReference type="NCBI Taxonomy" id="756689"/>
    <lineage>
        <taxon>Bacteria</taxon>
        <taxon>Bacillati</taxon>
        <taxon>Actinomycetota</taxon>
        <taxon>Actinomycetes</taxon>
        <taxon>Mycobacteriales</taxon>
        <taxon>Nocardiaceae</taxon>
        <taxon>Nocardia</taxon>
    </lineage>
</organism>
<evidence type="ECO:0000313" key="1">
    <source>
        <dbReference type="EMBL" id="SNY85513.1"/>
    </source>
</evidence>
<accession>A0A285LM26</accession>